<name>A0A067SCC9_GALM3</name>
<evidence type="ECO:0000256" key="1">
    <source>
        <dbReference type="SAM" id="MobiDB-lite"/>
    </source>
</evidence>
<sequence length="1290" mass="140954">MNCIAPTDIKLPFTPPRPEYLPDIYVAANHPKHYGAGLAYFFVLDGSPSGLQKIRELEETVLRVPNGSEKEAIDQGFLKLVDGDAIFARLASSPSSGEKDVAVMWVNGPNIFSLKLREDAINARGVALGPRALRTRSEPTDAGGGNLVGGTAWERTNPTKVRGGRCYAFGMSFQTQRTVSSPCADGKVKSNSKANLDMRSGLIGVASAMAMRAIRTGPMEIMEHIDINANILNVPSIGSNGNTAFAAAQLNLAPTRRVNSDETLGESMGTAGEEHIDYDDSHGHYTHMSALSDLPDTFDPGRFFVLYPGVFVTLSTFSSVCFSGLRRHGSSPPIAPVAATDEELSWATRVTLISYPPSGMNGINQRRPLGALAVGGPLYAIPEMITPEPFTERLSCYPSTFAEDGGVIMPRMSLVTFLARSFLTLVLCILAQLDPVIGARVDSDTFLRSFSFNNAHGNRQRVGPWKLGPGWRSPDASNEPSHNDLLVDYDLVSQRTLIAEKYNQWLDFCNFYGAHIPYAVCSGSVPALEEDGLDYGVNEGSPSSNLVAGGLTDSISSNLPINPIPIPPAPGNLPGSPEKTNVPERPAPPAPKKNKGKNKADNQSGPSKPGKKPRKSVQTDSEDDSERESSSDVLYLAWSGDGYKKLVTAFGPTNTPASSSTCATRATRTTRSQKVVEIADGTKDYPMVLDDSDCEMVEDIIDISASQSVMEVLSDAAQIPLSESMSMLQAHHNAITSHPLDASSVPLLRSSWVGLNALQSSERANALLLRKQRSCIMFTAYISWLWLNVFIPKHVHGLLQDINTASVAWLSTLVSGVGSTLRSGSTEETFIAHSYGLDMPGTQCVIRIGMTNSLDSFDNRVANLVVDILGKWLAYPTSEHIKYQAYFIHVLLRDIGHDVLMLDAVWKTYQRVNRRSFVGSGPLTFDNAASTIQLTHPIFDINSVERKNISDIASVVNDFIDGRLVIQATTTKNALPVDVIPPQIASAMDRRLSLLKKFIADCYSVTFKGIHIPNDRLYCALRTKPDYFVPFREHAPTRIHMRGQNGPFSRTRARTTEGVFSALVGRSITFGTEFSRTGRTFFMSAEDFYAACDEMGPQDDKFFCDPSAYGQYNHKKTTSLADIYWEQLQIFEWPGISNHGMVPFMVCFRFFKPSTGPARFPELGNLAAYLLTADYVYAGIVCPPSKEEMGHIIQLINLGAVRGLELIGYIPTRRTTGRGARGKAVVKACVDGFDRSFGDIAGCISKAEHNEVGVDYIMAENTLSVPKFPSVLSFKDYYLVPFKGIWISND</sequence>
<accession>A0A067SCC9</accession>
<organism evidence="2 3">
    <name type="scientific">Galerina marginata (strain CBS 339.88)</name>
    <dbReference type="NCBI Taxonomy" id="685588"/>
    <lineage>
        <taxon>Eukaryota</taxon>
        <taxon>Fungi</taxon>
        <taxon>Dikarya</taxon>
        <taxon>Basidiomycota</taxon>
        <taxon>Agaricomycotina</taxon>
        <taxon>Agaricomycetes</taxon>
        <taxon>Agaricomycetidae</taxon>
        <taxon>Agaricales</taxon>
        <taxon>Agaricineae</taxon>
        <taxon>Strophariaceae</taxon>
        <taxon>Galerina</taxon>
    </lineage>
</organism>
<feature type="compositionally biased region" description="Pro residues" evidence="1">
    <location>
        <begin position="562"/>
        <end position="571"/>
    </location>
</feature>
<dbReference type="OrthoDB" id="2934473at2759"/>
<keyword evidence="3" id="KW-1185">Reference proteome</keyword>
<protein>
    <submittedName>
        <fullName evidence="2">Uncharacterized protein</fullName>
    </submittedName>
</protein>
<evidence type="ECO:0000313" key="3">
    <source>
        <dbReference type="Proteomes" id="UP000027222"/>
    </source>
</evidence>
<dbReference type="EMBL" id="KL142450">
    <property type="protein sequence ID" value="KDR65409.1"/>
    <property type="molecule type" value="Genomic_DNA"/>
</dbReference>
<gene>
    <name evidence="2" type="ORF">GALMADRAFT_148722</name>
</gene>
<feature type="region of interest" description="Disordered" evidence="1">
    <location>
        <begin position="135"/>
        <end position="155"/>
    </location>
</feature>
<dbReference type="Proteomes" id="UP000027222">
    <property type="component" value="Unassembled WGS sequence"/>
</dbReference>
<proteinExistence type="predicted"/>
<feature type="region of interest" description="Disordered" evidence="1">
    <location>
        <begin position="562"/>
        <end position="631"/>
    </location>
</feature>
<evidence type="ECO:0000313" key="2">
    <source>
        <dbReference type="EMBL" id="KDR65409.1"/>
    </source>
</evidence>
<reference evidence="3" key="1">
    <citation type="journal article" date="2014" name="Proc. Natl. Acad. Sci. U.S.A.">
        <title>Extensive sampling of basidiomycete genomes demonstrates inadequacy of the white-rot/brown-rot paradigm for wood decay fungi.</title>
        <authorList>
            <person name="Riley R."/>
            <person name="Salamov A.A."/>
            <person name="Brown D.W."/>
            <person name="Nagy L.G."/>
            <person name="Floudas D."/>
            <person name="Held B.W."/>
            <person name="Levasseur A."/>
            <person name="Lombard V."/>
            <person name="Morin E."/>
            <person name="Otillar R."/>
            <person name="Lindquist E.A."/>
            <person name="Sun H."/>
            <person name="LaButti K.M."/>
            <person name="Schmutz J."/>
            <person name="Jabbour D."/>
            <person name="Luo H."/>
            <person name="Baker S.E."/>
            <person name="Pisabarro A.G."/>
            <person name="Walton J.D."/>
            <person name="Blanchette R.A."/>
            <person name="Henrissat B."/>
            <person name="Martin F."/>
            <person name="Cullen D."/>
            <person name="Hibbett D.S."/>
            <person name="Grigoriev I.V."/>
        </authorList>
    </citation>
    <scope>NUCLEOTIDE SEQUENCE [LARGE SCALE GENOMIC DNA]</scope>
    <source>
        <strain evidence="3">CBS 339.88</strain>
    </source>
</reference>
<dbReference type="HOGENOM" id="CLU_256580_0_0_1"/>